<dbReference type="GO" id="GO:1902201">
    <property type="term" value="P:negative regulation of bacterial-type flagellum-dependent cell motility"/>
    <property type="evidence" value="ECO:0007669"/>
    <property type="project" value="TreeGrafter"/>
</dbReference>
<sequence length="437" mass="48480">MSAPVEEEYEALLQFMYMAPIGLVQTLADGEITMVNPLCAQLLMPLSPDGQLSNLFVALEAVMPDLRQRVQDFPDGHGTVCDALQVPIASGHAGRRQSQVLSLTLLKLDAERLMAVISDVTQSVRRDRELRQSQAWINTLAIGLTDYALVSLDPRGCIQDWNPSIERITGFSAEQVSGRSLSMFYPGDAISEQRVLDRLHEADRTGWSLDEGWCMRADGSRYWGSCLIAPLHDRDECSTQDEHAYSLIIRDVSDRREAAEALLKAVSCDHLTGLYNRRAFFEAAELEMQRWARFPRPMSLVMIDADHFKRINDQYGHAAGDAVLRHLAAGMSATFRAMDVLARLGGEEFVVLLPDTTLEGAEAVARRFCQLIAGQSVEVGDQAIRYTVSAGIATMDEDVANIDALMQRADEALYAAKAGGRNRVERWQPESHPAIAR</sequence>
<dbReference type="PANTHER" id="PTHR45138">
    <property type="entry name" value="REGULATORY COMPONENTS OF SENSORY TRANSDUCTION SYSTEM"/>
    <property type="match status" value="1"/>
</dbReference>
<dbReference type="Pfam" id="PF13426">
    <property type="entry name" value="PAS_9"/>
    <property type="match status" value="1"/>
</dbReference>
<evidence type="ECO:0000259" key="3">
    <source>
        <dbReference type="PROSITE" id="PS50112"/>
    </source>
</evidence>
<protein>
    <recommendedName>
        <fullName evidence="1">diguanylate cyclase</fullName>
        <ecNumber evidence="1">2.7.7.65</ecNumber>
    </recommendedName>
</protein>
<dbReference type="OrthoDB" id="42802at2"/>
<evidence type="ECO:0000313" key="6">
    <source>
        <dbReference type="Proteomes" id="UP000005019"/>
    </source>
</evidence>
<dbReference type="RefSeq" id="WP_008063120.1">
    <property type="nucleotide sequence ID" value="NZ_AFHG01000053.1"/>
</dbReference>
<dbReference type="Proteomes" id="UP000005019">
    <property type="component" value="Unassembled WGS sequence"/>
</dbReference>
<dbReference type="InterPro" id="IPR035965">
    <property type="entry name" value="PAS-like_dom_sf"/>
</dbReference>
<dbReference type="PROSITE" id="PS50112">
    <property type="entry name" value="PAS"/>
    <property type="match status" value="1"/>
</dbReference>
<dbReference type="SUPFAM" id="SSF55785">
    <property type="entry name" value="PYP-like sensor domain (PAS domain)"/>
    <property type="match status" value="1"/>
</dbReference>
<comment type="caution">
    <text evidence="5">The sequence shown here is derived from an EMBL/GenBank/DDBJ whole genome shotgun (WGS) entry which is preliminary data.</text>
</comment>
<feature type="domain" description="GGDEF" evidence="4">
    <location>
        <begin position="296"/>
        <end position="429"/>
    </location>
</feature>
<dbReference type="Gene3D" id="3.30.450.20">
    <property type="entry name" value="PAS domain"/>
    <property type="match status" value="1"/>
</dbReference>
<dbReference type="InterPro" id="IPR050469">
    <property type="entry name" value="Diguanylate_Cyclase"/>
</dbReference>
<accession>F5RFD7</accession>
<dbReference type="AlphaFoldDB" id="F5RFD7"/>
<dbReference type="EC" id="2.7.7.65" evidence="1"/>
<evidence type="ECO:0000256" key="1">
    <source>
        <dbReference type="ARBA" id="ARBA00012528"/>
    </source>
</evidence>
<dbReference type="Pfam" id="PF00990">
    <property type="entry name" value="GGDEF"/>
    <property type="match status" value="1"/>
</dbReference>
<proteinExistence type="predicted"/>
<dbReference type="SUPFAM" id="SSF55073">
    <property type="entry name" value="Nucleotide cyclase"/>
    <property type="match status" value="1"/>
</dbReference>
<keyword evidence="6" id="KW-1185">Reference proteome</keyword>
<dbReference type="NCBIfam" id="TIGR00229">
    <property type="entry name" value="sensory_box"/>
    <property type="match status" value="1"/>
</dbReference>
<dbReference type="STRING" id="1000565.METUNv1_03011"/>
<gene>
    <name evidence="5" type="ORF">METUNv1_03011</name>
</gene>
<dbReference type="InterPro" id="IPR029787">
    <property type="entry name" value="Nucleotide_cyclase"/>
</dbReference>
<dbReference type="GO" id="GO:0005886">
    <property type="term" value="C:plasma membrane"/>
    <property type="evidence" value="ECO:0007669"/>
    <property type="project" value="TreeGrafter"/>
</dbReference>
<name>F5RFD7_METUF</name>
<reference evidence="5 6" key="1">
    <citation type="journal article" date="2011" name="J. Bacteriol.">
        <title>Genome sequence of Methyloversatilis universalis FAM5T, a methylotrophic representative of the order Rhodocyclales.</title>
        <authorList>
            <person name="Kittichotirat W."/>
            <person name="Good N.M."/>
            <person name="Hall R."/>
            <person name="Bringel F."/>
            <person name="Lajus A."/>
            <person name="Medigue C."/>
            <person name="Smalley N.E."/>
            <person name="Beck D."/>
            <person name="Bumgarner R."/>
            <person name="Vuilleumier S."/>
            <person name="Kalyuzhnaya M.G."/>
        </authorList>
    </citation>
    <scope>NUCLEOTIDE SEQUENCE [LARGE SCALE GENOMIC DNA]</scope>
    <source>
        <strain evidence="6">ATCC BAA-1314 / JCM 13912 / FAM5</strain>
    </source>
</reference>
<feature type="domain" description="PAS" evidence="3">
    <location>
        <begin position="149"/>
        <end position="203"/>
    </location>
</feature>
<evidence type="ECO:0000256" key="2">
    <source>
        <dbReference type="ARBA" id="ARBA00034247"/>
    </source>
</evidence>
<comment type="catalytic activity">
    <reaction evidence="2">
        <text>2 GTP = 3',3'-c-di-GMP + 2 diphosphate</text>
        <dbReference type="Rhea" id="RHEA:24898"/>
        <dbReference type="ChEBI" id="CHEBI:33019"/>
        <dbReference type="ChEBI" id="CHEBI:37565"/>
        <dbReference type="ChEBI" id="CHEBI:58805"/>
        <dbReference type="EC" id="2.7.7.65"/>
    </reaction>
</comment>
<dbReference type="InterPro" id="IPR043128">
    <property type="entry name" value="Rev_trsase/Diguanyl_cyclase"/>
</dbReference>
<dbReference type="FunFam" id="3.30.70.270:FF:000001">
    <property type="entry name" value="Diguanylate cyclase domain protein"/>
    <property type="match status" value="1"/>
</dbReference>
<dbReference type="Gene3D" id="3.30.70.270">
    <property type="match status" value="1"/>
</dbReference>
<dbReference type="CDD" id="cd01949">
    <property type="entry name" value="GGDEF"/>
    <property type="match status" value="1"/>
</dbReference>
<dbReference type="InterPro" id="IPR000014">
    <property type="entry name" value="PAS"/>
</dbReference>
<organism evidence="5 6">
    <name type="scientific">Methyloversatilis universalis (strain ATCC BAA-1314 / DSM 25237 / JCM 13912 / CCUG 52030 / FAM5)</name>
    <dbReference type="NCBI Taxonomy" id="1000565"/>
    <lineage>
        <taxon>Bacteria</taxon>
        <taxon>Pseudomonadati</taxon>
        <taxon>Pseudomonadota</taxon>
        <taxon>Betaproteobacteria</taxon>
        <taxon>Nitrosomonadales</taxon>
        <taxon>Sterolibacteriaceae</taxon>
        <taxon>Methyloversatilis</taxon>
    </lineage>
</organism>
<dbReference type="GO" id="GO:0052621">
    <property type="term" value="F:diguanylate cyclase activity"/>
    <property type="evidence" value="ECO:0007669"/>
    <property type="project" value="UniProtKB-EC"/>
</dbReference>
<dbReference type="PANTHER" id="PTHR45138:SF9">
    <property type="entry name" value="DIGUANYLATE CYCLASE DGCM-RELATED"/>
    <property type="match status" value="1"/>
</dbReference>
<dbReference type="eggNOG" id="COG3706">
    <property type="taxonomic scope" value="Bacteria"/>
</dbReference>
<dbReference type="SMART" id="SM00267">
    <property type="entry name" value="GGDEF"/>
    <property type="match status" value="1"/>
</dbReference>
<evidence type="ECO:0000313" key="5">
    <source>
        <dbReference type="EMBL" id="EGK70789.1"/>
    </source>
</evidence>
<dbReference type="InterPro" id="IPR000160">
    <property type="entry name" value="GGDEF_dom"/>
</dbReference>
<evidence type="ECO:0000259" key="4">
    <source>
        <dbReference type="PROSITE" id="PS50887"/>
    </source>
</evidence>
<dbReference type="CDD" id="cd00130">
    <property type="entry name" value="PAS"/>
    <property type="match status" value="1"/>
</dbReference>
<dbReference type="GO" id="GO:0043709">
    <property type="term" value="P:cell adhesion involved in single-species biofilm formation"/>
    <property type="evidence" value="ECO:0007669"/>
    <property type="project" value="TreeGrafter"/>
</dbReference>
<dbReference type="SMART" id="SM00091">
    <property type="entry name" value="PAS"/>
    <property type="match status" value="1"/>
</dbReference>
<dbReference type="PROSITE" id="PS50887">
    <property type="entry name" value="GGDEF"/>
    <property type="match status" value="1"/>
</dbReference>
<dbReference type="NCBIfam" id="TIGR00254">
    <property type="entry name" value="GGDEF"/>
    <property type="match status" value="1"/>
</dbReference>
<dbReference type="EMBL" id="AFHG01000053">
    <property type="protein sequence ID" value="EGK70789.1"/>
    <property type="molecule type" value="Genomic_DNA"/>
</dbReference>